<dbReference type="SUPFAM" id="SSF54768">
    <property type="entry name" value="dsRNA-binding domain-like"/>
    <property type="match status" value="2"/>
</dbReference>
<name>A0A0N1IPL2_PAPMA</name>
<dbReference type="GO" id="GO:0006396">
    <property type="term" value="P:RNA processing"/>
    <property type="evidence" value="ECO:0007669"/>
    <property type="project" value="TreeGrafter"/>
</dbReference>
<evidence type="ECO:0000259" key="3">
    <source>
        <dbReference type="PROSITE" id="PS50137"/>
    </source>
</evidence>
<dbReference type="InterPro" id="IPR014720">
    <property type="entry name" value="dsRBD_dom"/>
</dbReference>
<dbReference type="PANTHER" id="PTHR10910">
    <property type="entry name" value="EUKARYOTE SPECIFIC DSRNA BINDING PROTEIN"/>
    <property type="match status" value="1"/>
</dbReference>
<organism evidence="4 5">
    <name type="scientific">Papilio machaon</name>
    <name type="common">Old World swallowtail butterfly</name>
    <dbReference type="NCBI Taxonomy" id="76193"/>
    <lineage>
        <taxon>Eukaryota</taxon>
        <taxon>Metazoa</taxon>
        <taxon>Ecdysozoa</taxon>
        <taxon>Arthropoda</taxon>
        <taxon>Hexapoda</taxon>
        <taxon>Insecta</taxon>
        <taxon>Pterygota</taxon>
        <taxon>Neoptera</taxon>
        <taxon>Endopterygota</taxon>
        <taxon>Lepidoptera</taxon>
        <taxon>Glossata</taxon>
        <taxon>Ditrysia</taxon>
        <taxon>Papilionoidea</taxon>
        <taxon>Papilionidae</taxon>
        <taxon>Papilioninae</taxon>
        <taxon>Papilio</taxon>
    </lineage>
</organism>
<feature type="domain" description="DRBM" evidence="3">
    <location>
        <begin position="114"/>
        <end position="177"/>
    </location>
</feature>
<evidence type="ECO:0000313" key="4">
    <source>
        <dbReference type="EMBL" id="KPJ16390.1"/>
    </source>
</evidence>
<sequence>MDSNSADITGKDQLSSCVKQISGKAHSSVQFDSSISSSTDIKMPDMDVDSKDTKPILTRPKSDGPPPKRQANAIPLDGFKWNMQFQILGMGALLIILLQALATAADAVESGGKSPVSALNELGVRVNYTLRQQGGPPHCPSFVITVEVADMKFEGFGHSKREARAAAARACLTALMQRAGRLLPAPPRYQDFTSDETTAGKAIDAPSSPLFSPSTSLFGSRLQASNKSPINMLYENYPGLSFICTYGDGSSLDSAYAPFQLSHSMRFKVVCKIKDYRFEGYGSSKKLAKVAAARVALAELGEARAGPQRPLPAAPLNQLLADHVAREKQRVEFMQEKVAAARVALAELGEARAGPQRPLPAAPLNQLLADHVAR</sequence>
<evidence type="ECO:0000313" key="5">
    <source>
        <dbReference type="Proteomes" id="UP000053240"/>
    </source>
</evidence>
<dbReference type="STRING" id="76193.A0A0N1IPL2"/>
<proteinExistence type="predicted"/>
<dbReference type="AlphaFoldDB" id="A0A0N1IPL2"/>
<reference evidence="4 5" key="1">
    <citation type="journal article" date="2015" name="Nat. Commun.">
        <title>Outbred genome sequencing and CRISPR/Cas9 gene editing in butterflies.</title>
        <authorList>
            <person name="Li X."/>
            <person name="Fan D."/>
            <person name="Zhang W."/>
            <person name="Liu G."/>
            <person name="Zhang L."/>
            <person name="Zhao L."/>
            <person name="Fang X."/>
            <person name="Chen L."/>
            <person name="Dong Y."/>
            <person name="Chen Y."/>
            <person name="Ding Y."/>
            <person name="Zhao R."/>
            <person name="Feng M."/>
            <person name="Zhu Y."/>
            <person name="Feng Y."/>
            <person name="Jiang X."/>
            <person name="Zhu D."/>
            <person name="Xiang H."/>
            <person name="Feng X."/>
            <person name="Li S."/>
            <person name="Wang J."/>
            <person name="Zhang G."/>
            <person name="Kronforst M.R."/>
            <person name="Wang W."/>
        </authorList>
    </citation>
    <scope>NUCLEOTIDE SEQUENCE [LARGE SCALE GENOMIC DNA]</scope>
    <source>
        <strain evidence="4">Ya'a_city_454_Pm</strain>
        <tissue evidence="4">Whole body</tissue>
    </source>
</reference>
<dbReference type="GO" id="GO:0005730">
    <property type="term" value="C:nucleolus"/>
    <property type="evidence" value="ECO:0007669"/>
    <property type="project" value="TreeGrafter"/>
</dbReference>
<dbReference type="InParanoid" id="A0A0N1IPL2"/>
<feature type="region of interest" description="Disordered" evidence="2">
    <location>
        <begin position="22"/>
        <end position="72"/>
    </location>
</feature>
<dbReference type="PROSITE" id="PS50137">
    <property type="entry name" value="DS_RBD"/>
    <property type="match status" value="2"/>
</dbReference>
<dbReference type="CDD" id="cd00048">
    <property type="entry name" value="DSRM_SF"/>
    <property type="match status" value="1"/>
</dbReference>
<evidence type="ECO:0000256" key="2">
    <source>
        <dbReference type="SAM" id="MobiDB-lite"/>
    </source>
</evidence>
<dbReference type="GO" id="GO:0010468">
    <property type="term" value="P:regulation of gene expression"/>
    <property type="evidence" value="ECO:0007669"/>
    <property type="project" value="UniProtKB-ARBA"/>
</dbReference>
<keyword evidence="5" id="KW-1185">Reference proteome</keyword>
<feature type="domain" description="DRBM" evidence="3">
    <location>
        <begin position="228"/>
        <end position="302"/>
    </location>
</feature>
<dbReference type="GO" id="GO:0008251">
    <property type="term" value="F:tRNA-specific adenosine deaminase activity"/>
    <property type="evidence" value="ECO:0007669"/>
    <property type="project" value="TreeGrafter"/>
</dbReference>
<protein>
    <submittedName>
        <fullName evidence="4">Double-stranded RNA-specific editase Adar</fullName>
    </submittedName>
</protein>
<dbReference type="SMART" id="SM00358">
    <property type="entry name" value="DSRM"/>
    <property type="match status" value="2"/>
</dbReference>
<gene>
    <name evidence="4" type="ORF">RR48_01921</name>
</gene>
<keyword evidence="1" id="KW-0694">RNA-binding</keyword>
<feature type="compositionally biased region" description="Low complexity" evidence="2">
    <location>
        <begin position="27"/>
        <end position="38"/>
    </location>
</feature>
<dbReference type="EMBL" id="KQ460240">
    <property type="protein sequence ID" value="KPJ16390.1"/>
    <property type="molecule type" value="Genomic_DNA"/>
</dbReference>
<dbReference type="GO" id="GO:0003725">
    <property type="term" value="F:double-stranded RNA binding"/>
    <property type="evidence" value="ECO:0007669"/>
    <property type="project" value="TreeGrafter"/>
</dbReference>
<dbReference type="GO" id="GO:0005737">
    <property type="term" value="C:cytoplasm"/>
    <property type="evidence" value="ECO:0007669"/>
    <property type="project" value="TreeGrafter"/>
</dbReference>
<accession>A0A0N1IPL2</accession>
<evidence type="ECO:0000256" key="1">
    <source>
        <dbReference type="PROSITE-ProRule" id="PRU00266"/>
    </source>
</evidence>
<dbReference type="Pfam" id="PF00035">
    <property type="entry name" value="dsrm"/>
    <property type="match status" value="2"/>
</dbReference>
<dbReference type="Proteomes" id="UP000053240">
    <property type="component" value="Unassembled WGS sequence"/>
</dbReference>
<feature type="compositionally biased region" description="Basic and acidic residues" evidence="2">
    <location>
        <begin position="42"/>
        <end position="54"/>
    </location>
</feature>
<dbReference type="GO" id="GO:0006382">
    <property type="term" value="P:adenosine to inosine editing"/>
    <property type="evidence" value="ECO:0007669"/>
    <property type="project" value="TreeGrafter"/>
</dbReference>
<dbReference type="GO" id="GO:0003726">
    <property type="term" value="F:double-stranded RNA adenosine deaminase activity"/>
    <property type="evidence" value="ECO:0007669"/>
    <property type="project" value="TreeGrafter"/>
</dbReference>
<dbReference type="Gene3D" id="3.30.160.20">
    <property type="match status" value="2"/>
</dbReference>
<dbReference type="PANTHER" id="PTHR10910:SF62">
    <property type="entry name" value="AT07585P-RELATED"/>
    <property type="match status" value="1"/>
</dbReference>